<feature type="signal peptide" evidence="1">
    <location>
        <begin position="1"/>
        <end position="26"/>
    </location>
</feature>
<keyword evidence="3" id="KW-1185">Reference proteome</keyword>
<sequence>MGHRGFSSSMLVFLILILIGVPISSSVPFIVLHGIGDQCSHRGVKRFTKELSEWSKSEGYCLEIGNGSWDSWFMTLEDQADVVCSKVMELCQLIVLLWLISRIIRFVR</sequence>
<dbReference type="EnsemblPlants" id="Solyc08g078250.3.1">
    <property type="protein sequence ID" value="Solyc08g078250.3.1"/>
    <property type="gene ID" value="Solyc08g078250.3"/>
</dbReference>
<dbReference type="Gramene" id="Solyc08g078250.3.1">
    <property type="protein sequence ID" value="Solyc08g078250.3.1"/>
    <property type="gene ID" value="Solyc08g078250.3"/>
</dbReference>
<protein>
    <recommendedName>
        <fullName evidence="4">Phospholipase/carboxylesterase/thioesterase domain-containing protein</fullName>
    </recommendedName>
</protein>
<dbReference type="InterPro" id="IPR029058">
    <property type="entry name" value="AB_hydrolase_fold"/>
</dbReference>
<accession>A0A3Q7HS34</accession>
<reference evidence="2" key="2">
    <citation type="submission" date="2019-01" db="UniProtKB">
        <authorList>
            <consortium name="EnsemblPlants"/>
        </authorList>
    </citation>
    <scope>IDENTIFICATION</scope>
    <source>
        <strain evidence="2">cv. Heinz 1706</strain>
    </source>
</reference>
<dbReference type="Gene3D" id="3.40.50.1820">
    <property type="entry name" value="alpha/beta hydrolase"/>
    <property type="match status" value="1"/>
</dbReference>
<dbReference type="PaxDb" id="4081-Solyc08g078250.2.1"/>
<evidence type="ECO:0000256" key="1">
    <source>
        <dbReference type="SAM" id="SignalP"/>
    </source>
</evidence>
<dbReference type="STRING" id="4081.A0A3Q7HS34"/>
<keyword evidence="1" id="KW-0732">Signal</keyword>
<dbReference type="AlphaFoldDB" id="A0A3Q7HS34"/>
<proteinExistence type="predicted"/>
<dbReference type="Pfam" id="PF02089">
    <property type="entry name" value="Palm_thioest"/>
    <property type="match status" value="1"/>
</dbReference>
<reference evidence="2" key="1">
    <citation type="journal article" date="2012" name="Nature">
        <title>The tomato genome sequence provides insights into fleshy fruit evolution.</title>
        <authorList>
            <consortium name="Tomato Genome Consortium"/>
        </authorList>
    </citation>
    <scope>NUCLEOTIDE SEQUENCE [LARGE SCALE GENOMIC DNA]</scope>
    <source>
        <strain evidence="2">cv. Heinz 1706</strain>
    </source>
</reference>
<evidence type="ECO:0000313" key="3">
    <source>
        <dbReference type="Proteomes" id="UP000004994"/>
    </source>
</evidence>
<evidence type="ECO:0000313" key="2">
    <source>
        <dbReference type="EnsemblPlants" id="Solyc08g078250.3.1"/>
    </source>
</evidence>
<evidence type="ECO:0008006" key="4">
    <source>
        <dbReference type="Google" id="ProtNLM"/>
    </source>
</evidence>
<dbReference type="SUPFAM" id="SSF53474">
    <property type="entry name" value="alpha/beta-Hydrolases"/>
    <property type="match status" value="1"/>
</dbReference>
<dbReference type="InParanoid" id="A0A3Q7HS34"/>
<organism evidence="2">
    <name type="scientific">Solanum lycopersicum</name>
    <name type="common">Tomato</name>
    <name type="synonym">Lycopersicon esculentum</name>
    <dbReference type="NCBI Taxonomy" id="4081"/>
    <lineage>
        <taxon>Eukaryota</taxon>
        <taxon>Viridiplantae</taxon>
        <taxon>Streptophyta</taxon>
        <taxon>Embryophyta</taxon>
        <taxon>Tracheophyta</taxon>
        <taxon>Spermatophyta</taxon>
        <taxon>Magnoliopsida</taxon>
        <taxon>eudicotyledons</taxon>
        <taxon>Gunneridae</taxon>
        <taxon>Pentapetalae</taxon>
        <taxon>asterids</taxon>
        <taxon>lamiids</taxon>
        <taxon>Solanales</taxon>
        <taxon>Solanaceae</taxon>
        <taxon>Solanoideae</taxon>
        <taxon>Solaneae</taxon>
        <taxon>Solanum</taxon>
        <taxon>Solanum subgen. Lycopersicon</taxon>
    </lineage>
</organism>
<feature type="chain" id="PRO_5018527981" description="Phospholipase/carboxylesterase/thioesterase domain-containing protein" evidence="1">
    <location>
        <begin position="27"/>
        <end position="108"/>
    </location>
</feature>
<dbReference type="Proteomes" id="UP000004994">
    <property type="component" value="Chromosome 8"/>
</dbReference>
<name>A0A3Q7HS34_SOLLC</name>